<dbReference type="STRING" id="652787.SAMN05216490_3423"/>
<dbReference type="EMBL" id="LT629740">
    <property type="protein sequence ID" value="SDT42252.1"/>
    <property type="molecule type" value="Genomic_DNA"/>
</dbReference>
<evidence type="ECO:0000313" key="2">
    <source>
        <dbReference type="Proteomes" id="UP000199679"/>
    </source>
</evidence>
<proteinExistence type="predicted"/>
<organism evidence="1 2">
    <name type="scientific">Mucilaginibacter mallensis</name>
    <dbReference type="NCBI Taxonomy" id="652787"/>
    <lineage>
        <taxon>Bacteria</taxon>
        <taxon>Pseudomonadati</taxon>
        <taxon>Bacteroidota</taxon>
        <taxon>Sphingobacteriia</taxon>
        <taxon>Sphingobacteriales</taxon>
        <taxon>Sphingobacteriaceae</taxon>
        <taxon>Mucilaginibacter</taxon>
    </lineage>
</organism>
<dbReference type="Proteomes" id="UP000199679">
    <property type="component" value="Chromosome I"/>
</dbReference>
<gene>
    <name evidence="1" type="ORF">SAMN05216490_3423</name>
</gene>
<evidence type="ECO:0000313" key="1">
    <source>
        <dbReference type="EMBL" id="SDT42252.1"/>
    </source>
</evidence>
<protein>
    <submittedName>
        <fullName evidence="1">Cysteine-rich CWC</fullName>
    </submittedName>
</protein>
<sequence length="70" mass="7994">MHPKHETVHCERCKAPFECKANSFTKCQCSTVQLTLNETQYVSENYDGCLCADCLLVLQQEYKVMMGINS</sequence>
<dbReference type="InterPro" id="IPR032720">
    <property type="entry name" value="Cys_rich_CWC"/>
</dbReference>
<name>A0A1H2A909_MUCMA</name>
<keyword evidence="2" id="KW-1185">Reference proteome</keyword>
<dbReference type="RefSeq" id="WP_091375566.1">
    <property type="nucleotide sequence ID" value="NZ_LT629740.1"/>
</dbReference>
<dbReference type="Pfam" id="PF14375">
    <property type="entry name" value="Cys_rich_CWC"/>
    <property type="match status" value="1"/>
</dbReference>
<reference evidence="1 2" key="1">
    <citation type="submission" date="2016-10" db="EMBL/GenBank/DDBJ databases">
        <authorList>
            <person name="de Groot N.N."/>
        </authorList>
    </citation>
    <scope>NUCLEOTIDE SEQUENCE [LARGE SCALE GENOMIC DNA]</scope>
    <source>
        <strain evidence="1 2">MP1X4</strain>
    </source>
</reference>
<dbReference type="AlphaFoldDB" id="A0A1H2A909"/>
<accession>A0A1H2A909</accession>
<dbReference type="OrthoDB" id="9800168at2"/>